<dbReference type="Proteomes" id="UP001218188">
    <property type="component" value="Unassembled WGS sequence"/>
</dbReference>
<keyword evidence="3" id="KW-0732">Signal</keyword>
<keyword evidence="2" id="KW-0472">Membrane</keyword>
<sequence length="398" mass="40949">MLATLCLLLLLSLPFTYAATEILDVSNSSLVFSPGWSQELFVSTGDSVLQTDSFGGSLTASLPNSTSSVSYVGFNTAGESMYGYTIDCEDDCVLRTVNGSDPSLNDGEIASNPSTLFTIDLDPSSQHVLRVFNIPSDADDGSSQITFDHLNISVQDNAASSPTSATDILGPISFTVASASSTSSTSISRSTAKVPASSAKATPSGGSATPSSVPTGSATRLSPSSSASADDQPSAATPVLPVTTSAASSSASSGGVSKSVIVAATVLSLVFTGALVAALVVFLRERRKKRNSYASSQAGSGSLSPTGSIIPIMPPPQMRTASLNPFSDPPFAEVPLDSPGSSSLMQRRMDSRSTSPASPGAPPNIPLPDLPLDRRPKMESRNDLWIARTPVKSHFSAV</sequence>
<feature type="compositionally biased region" description="Pro residues" evidence="1">
    <location>
        <begin position="359"/>
        <end position="369"/>
    </location>
</feature>
<organism evidence="4 5">
    <name type="scientific">Mycena alexandri</name>
    <dbReference type="NCBI Taxonomy" id="1745969"/>
    <lineage>
        <taxon>Eukaryota</taxon>
        <taxon>Fungi</taxon>
        <taxon>Dikarya</taxon>
        <taxon>Basidiomycota</taxon>
        <taxon>Agaricomycotina</taxon>
        <taxon>Agaricomycetes</taxon>
        <taxon>Agaricomycetidae</taxon>
        <taxon>Agaricales</taxon>
        <taxon>Marasmiineae</taxon>
        <taxon>Mycenaceae</taxon>
        <taxon>Mycena</taxon>
    </lineage>
</organism>
<reference evidence="4" key="1">
    <citation type="submission" date="2023-03" db="EMBL/GenBank/DDBJ databases">
        <title>Massive genome expansion in bonnet fungi (Mycena s.s.) driven by repeated elements and novel gene families across ecological guilds.</title>
        <authorList>
            <consortium name="Lawrence Berkeley National Laboratory"/>
            <person name="Harder C.B."/>
            <person name="Miyauchi S."/>
            <person name="Viragh M."/>
            <person name="Kuo A."/>
            <person name="Thoen E."/>
            <person name="Andreopoulos B."/>
            <person name="Lu D."/>
            <person name="Skrede I."/>
            <person name="Drula E."/>
            <person name="Henrissat B."/>
            <person name="Morin E."/>
            <person name="Kohler A."/>
            <person name="Barry K."/>
            <person name="LaButti K."/>
            <person name="Morin E."/>
            <person name="Salamov A."/>
            <person name="Lipzen A."/>
            <person name="Mereny Z."/>
            <person name="Hegedus B."/>
            <person name="Baldrian P."/>
            <person name="Stursova M."/>
            <person name="Weitz H."/>
            <person name="Taylor A."/>
            <person name="Grigoriev I.V."/>
            <person name="Nagy L.G."/>
            <person name="Martin F."/>
            <person name="Kauserud H."/>
        </authorList>
    </citation>
    <scope>NUCLEOTIDE SEQUENCE</scope>
    <source>
        <strain evidence="4">CBHHK200</strain>
    </source>
</reference>
<feature type="transmembrane region" description="Helical" evidence="2">
    <location>
        <begin position="260"/>
        <end position="283"/>
    </location>
</feature>
<dbReference type="AlphaFoldDB" id="A0AAD6TBW2"/>
<evidence type="ECO:0000256" key="1">
    <source>
        <dbReference type="SAM" id="MobiDB-lite"/>
    </source>
</evidence>
<feature type="region of interest" description="Disordered" evidence="1">
    <location>
        <begin position="290"/>
        <end position="376"/>
    </location>
</feature>
<accession>A0AAD6TBW2</accession>
<feature type="compositionally biased region" description="Low complexity" evidence="1">
    <location>
        <begin position="222"/>
        <end position="236"/>
    </location>
</feature>
<evidence type="ECO:0000256" key="3">
    <source>
        <dbReference type="SAM" id="SignalP"/>
    </source>
</evidence>
<feature type="compositionally biased region" description="Polar residues" evidence="1">
    <location>
        <begin position="199"/>
        <end position="221"/>
    </location>
</feature>
<keyword evidence="2" id="KW-0812">Transmembrane</keyword>
<feature type="compositionally biased region" description="Polar residues" evidence="1">
    <location>
        <begin position="292"/>
        <end position="307"/>
    </location>
</feature>
<evidence type="ECO:0000313" key="5">
    <source>
        <dbReference type="Proteomes" id="UP001218188"/>
    </source>
</evidence>
<dbReference type="EMBL" id="JARJCM010000012">
    <property type="protein sequence ID" value="KAJ7042510.1"/>
    <property type="molecule type" value="Genomic_DNA"/>
</dbReference>
<feature type="signal peptide" evidence="3">
    <location>
        <begin position="1"/>
        <end position="18"/>
    </location>
</feature>
<protein>
    <submittedName>
        <fullName evidence="4">Uncharacterized protein</fullName>
    </submittedName>
</protein>
<feature type="chain" id="PRO_5041942803" evidence="3">
    <location>
        <begin position="19"/>
        <end position="398"/>
    </location>
</feature>
<feature type="region of interest" description="Disordered" evidence="1">
    <location>
        <begin position="185"/>
        <end position="253"/>
    </location>
</feature>
<evidence type="ECO:0000313" key="4">
    <source>
        <dbReference type="EMBL" id="KAJ7042510.1"/>
    </source>
</evidence>
<keyword evidence="5" id="KW-1185">Reference proteome</keyword>
<evidence type="ECO:0000256" key="2">
    <source>
        <dbReference type="SAM" id="Phobius"/>
    </source>
</evidence>
<keyword evidence="2" id="KW-1133">Transmembrane helix</keyword>
<name>A0AAD6TBW2_9AGAR</name>
<proteinExistence type="predicted"/>
<comment type="caution">
    <text evidence="4">The sequence shown here is derived from an EMBL/GenBank/DDBJ whole genome shotgun (WGS) entry which is preliminary data.</text>
</comment>
<gene>
    <name evidence="4" type="ORF">C8F04DRAFT_1251941</name>
</gene>